<accession>A0A8S3ZDC7</accession>
<reference evidence="4" key="1">
    <citation type="submission" date="2021-04" db="EMBL/GenBank/DDBJ databases">
        <authorList>
            <consortium name="Molecular Ecology Group"/>
        </authorList>
    </citation>
    <scope>NUCLEOTIDE SEQUENCE</scope>
</reference>
<keyword evidence="2" id="KW-1015">Disulfide bond</keyword>
<name>A0A8S3ZDC7_9EUPU</name>
<dbReference type="AlphaFoldDB" id="A0A8S3ZDC7"/>
<evidence type="ECO:0000259" key="3">
    <source>
        <dbReference type="Pfam" id="PF02709"/>
    </source>
</evidence>
<dbReference type="Pfam" id="PF02709">
    <property type="entry name" value="Glyco_transf_7C"/>
    <property type="match status" value="1"/>
</dbReference>
<gene>
    <name evidence="4" type="ORF">CUNI_LOCUS11338</name>
</gene>
<dbReference type="Gene3D" id="3.90.550.10">
    <property type="entry name" value="Spore Coat Polysaccharide Biosynthesis Protein SpsA, Chain A"/>
    <property type="match status" value="1"/>
</dbReference>
<dbReference type="EMBL" id="CAJHNH020002164">
    <property type="protein sequence ID" value="CAG5125780.1"/>
    <property type="molecule type" value="Genomic_DNA"/>
</dbReference>
<comment type="caution">
    <text evidence="4">The sequence shown here is derived from an EMBL/GenBank/DDBJ whole genome shotgun (WGS) entry which is preliminary data.</text>
</comment>
<evidence type="ECO:0000313" key="4">
    <source>
        <dbReference type="EMBL" id="CAG5125780.1"/>
    </source>
</evidence>
<keyword evidence="5" id="KW-1185">Reference proteome</keyword>
<evidence type="ECO:0000256" key="2">
    <source>
        <dbReference type="ARBA" id="ARBA00023157"/>
    </source>
</evidence>
<sequence length="154" mass="17538">MFSQVVSPYIDTIKSENFQYKRSPAQLQGGFTWRLEFGWRAATVGRETVMETQPILTPVISGGLFAVRREYFMAMGGYDPQFNIWGGENFELSFKTWMCGGSVEIVPCSRVGHVFRASLPYTFTGDREQTVLRNLARVASVWMDEYADIFYAAV</sequence>
<evidence type="ECO:0000313" key="5">
    <source>
        <dbReference type="Proteomes" id="UP000678393"/>
    </source>
</evidence>
<keyword evidence="1" id="KW-0808">Transferase</keyword>
<feature type="domain" description="Galactosyltransferase C-terminal" evidence="3">
    <location>
        <begin position="60"/>
        <end position="114"/>
    </location>
</feature>
<dbReference type="PANTHER" id="PTHR11675">
    <property type="entry name" value="N-ACETYLGALACTOSAMINYLTRANSFERASE"/>
    <property type="match status" value="1"/>
</dbReference>
<dbReference type="OrthoDB" id="9982049at2759"/>
<dbReference type="InterPro" id="IPR029044">
    <property type="entry name" value="Nucleotide-diphossugar_trans"/>
</dbReference>
<dbReference type="SUPFAM" id="SSF53448">
    <property type="entry name" value="Nucleotide-diphospho-sugar transferases"/>
    <property type="match status" value="1"/>
</dbReference>
<organism evidence="4 5">
    <name type="scientific">Candidula unifasciata</name>
    <dbReference type="NCBI Taxonomy" id="100452"/>
    <lineage>
        <taxon>Eukaryota</taxon>
        <taxon>Metazoa</taxon>
        <taxon>Spiralia</taxon>
        <taxon>Lophotrochozoa</taxon>
        <taxon>Mollusca</taxon>
        <taxon>Gastropoda</taxon>
        <taxon>Heterobranchia</taxon>
        <taxon>Euthyneura</taxon>
        <taxon>Panpulmonata</taxon>
        <taxon>Eupulmonata</taxon>
        <taxon>Stylommatophora</taxon>
        <taxon>Helicina</taxon>
        <taxon>Helicoidea</taxon>
        <taxon>Geomitridae</taxon>
        <taxon>Candidula</taxon>
    </lineage>
</organism>
<dbReference type="PANTHER" id="PTHR11675:SF126">
    <property type="entry name" value="RICIN B LECTIN DOMAIN-CONTAINING PROTEIN"/>
    <property type="match status" value="1"/>
</dbReference>
<dbReference type="GO" id="GO:0006493">
    <property type="term" value="P:protein O-linked glycosylation"/>
    <property type="evidence" value="ECO:0007669"/>
    <property type="project" value="TreeGrafter"/>
</dbReference>
<dbReference type="Proteomes" id="UP000678393">
    <property type="component" value="Unassembled WGS sequence"/>
</dbReference>
<protein>
    <recommendedName>
        <fullName evidence="3">Galactosyltransferase C-terminal domain-containing protein</fullName>
    </recommendedName>
</protein>
<dbReference type="InterPro" id="IPR027791">
    <property type="entry name" value="Galactosyl_T_C"/>
</dbReference>
<dbReference type="GO" id="GO:0005794">
    <property type="term" value="C:Golgi apparatus"/>
    <property type="evidence" value="ECO:0007669"/>
    <property type="project" value="TreeGrafter"/>
</dbReference>
<proteinExistence type="predicted"/>
<dbReference type="GO" id="GO:0004653">
    <property type="term" value="F:polypeptide N-acetylgalactosaminyltransferase activity"/>
    <property type="evidence" value="ECO:0007669"/>
    <property type="project" value="TreeGrafter"/>
</dbReference>
<feature type="non-terminal residue" evidence="4">
    <location>
        <position position="1"/>
    </location>
</feature>
<evidence type="ECO:0000256" key="1">
    <source>
        <dbReference type="ARBA" id="ARBA00022679"/>
    </source>
</evidence>